<dbReference type="InterPro" id="IPR001650">
    <property type="entry name" value="Helicase_C-like"/>
</dbReference>
<dbReference type="SMART" id="SM00487">
    <property type="entry name" value="DEXDc"/>
    <property type="match status" value="1"/>
</dbReference>
<evidence type="ECO:0000256" key="9">
    <source>
        <dbReference type="SAM" id="MobiDB-lite"/>
    </source>
</evidence>
<feature type="domain" description="Helicase ATP-binding" evidence="10">
    <location>
        <begin position="735"/>
        <end position="937"/>
    </location>
</feature>
<dbReference type="Proteomes" id="UP000701341">
    <property type="component" value="Unassembled WGS sequence"/>
</dbReference>
<evidence type="ECO:0000313" key="13">
    <source>
        <dbReference type="Proteomes" id="UP000701341"/>
    </source>
</evidence>
<dbReference type="SMART" id="SM00490">
    <property type="entry name" value="HELICc"/>
    <property type="match status" value="1"/>
</dbReference>
<dbReference type="Gene3D" id="3.40.50.300">
    <property type="entry name" value="P-loop containing nucleotide triphosphate hydrolases"/>
    <property type="match status" value="1"/>
</dbReference>
<keyword evidence="6" id="KW-0067">ATP-binding</keyword>
<dbReference type="GO" id="GO:0005634">
    <property type="term" value="C:nucleus"/>
    <property type="evidence" value="ECO:0007669"/>
    <property type="project" value="UniProtKB-SubCell"/>
</dbReference>
<dbReference type="SUPFAM" id="SSF52540">
    <property type="entry name" value="P-loop containing nucleoside triphosphate hydrolases"/>
    <property type="match status" value="2"/>
</dbReference>
<name>A0A9P5GQ62_PENCR</name>
<evidence type="ECO:0000256" key="4">
    <source>
        <dbReference type="ARBA" id="ARBA00022801"/>
    </source>
</evidence>
<feature type="region of interest" description="Disordered" evidence="9">
    <location>
        <begin position="420"/>
        <end position="443"/>
    </location>
</feature>
<comment type="caution">
    <text evidence="12">The sequence shown here is derived from an EMBL/GenBank/DDBJ whole genome shotgun (WGS) entry which is preliminary data.</text>
</comment>
<dbReference type="GO" id="GO:0005524">
    <property type="term" value="F:ATP binding"/>
    <property type="evidence" value="ECO:0007669"/>
    <property type="project" value="UniProtKB-KW"/>
</dbReference>
<evidence type="ECO:0000256" key="1">
    <source>
        <dbReference type="ARBA" id="ARBA00004123"/>
    </source>
</evidence>
<evidence type="ECO:0000259" key="10">
    <source>
        <dbReference type="PROSITE" id="PS51192"/>
    </source>
</evidence>
<keyword evidence="13" id="KW-1185">Reference proteome</keyword>
<feature type="compositionally biased region" description="Acidic residues" evidence="9">
    <location>
        <begin position="171"/>
        <end position="187"/>
    </location>
</feature>
<dbReference type="Gene3D" id="3.40.50.10810">
    <property type="entry name" value="Tandem AAA-ATPase domain"/>
    <property type="match status" value="1"/>
</dbReference>
<dbReference type="Pfam" id="PF00271">
    <property type="entry name" value="Helicase_C"/>
    <property type="match status" value="1"/>
</dbReference>
<keyword evidence="4" id="KW-0378">Hydrolase</keyword>
<evidence type="ECO:0000256" key="5">
    <source>
        <dbReference type="ARBA" id="ARBA00022806"/>
    </source>
</evidence>
<feature type="compositionally biased region" description="Polar residues" evidence="9">
    <location>
        <begin position="77"/>
        <end position="95"/>
    </location>
</feature>
<keyword evidence="8" id="KW-0539">Nucleus</keyword>
<comment type="subcellular location">
    <subcellularLocation>
        <location evidence="1">Nucleus</location>
    </subcellularLocation>
</comment>
<dbReference type="PROSITE" id="PS51194">
    <property type="entry name" value="HELICASE_CTER"/>
    <property type="match status" value="1"/>
</dbReference>
<dbReference type="InterPro" id="IPR027417">
    <property type="entry name" value="P-loop_NTPase"/>
</dbReference>
<dbReference type="PANTHER" id="PTHR45797">
    <property type="entry name" value="RAD54-LIKE"/>
    <property type="match status" value="1"/>
</dbReference>
<dbReference type="InterPro" id="IPR056026">
    <property type="entry name" value="DUF7607"/>
</dbReference>
<dbReference type="InterPro" id="IPR014001">
    <property type="entry name" value="Helicase_ATP-bd"/>
</dbReference>
<dbReference type="PANTHER" id="PTHR45797:SF1">
    <property type="entry name" value="HELICASE ARIP4"/>
    <property type="match status" value="1"/>
</dbReference>
<evidence type="ECO:0000256" key="3">
    <source>
        <dbReference type="ARBA" id="ARBA00022741"/>
    </source>
</evidence>
<feature type="region of interest" description="Disordered" evidence="9">
    <location>
        <begin position="77"/>
        <end position="136"/>
    </location>
</feature>
<dbReference type="CDD" id="cd18793">
    <property type="entry name" value="SF2_C_SNF"/>
    <property type="match status" value="1"/>
</dbReference>
<feature type="compositionally biased region" description="Low complexity" evidence="9">
    <location>
        <begin position="121"/>
        <end position="131"/>
    </location>
</feature>
<feature type="region of interest" description="Disordered" evidence="9">
    <location>
        <begin position="169"/>
        <end position="203"/>
    </location>
</feature>
<dbReference type="Pfam" id="PF24580">
    <property type="entry name" value="DUF7607"/>
    <property type="match status" value="1"/>
</dbReference>
<dbReference type="InterPro" id="IPR044574">
    <property type="entry name" value="ARIP4-like"/>
</dbReference>
<evidence type="ECO:0000256" key="2">
    <source>
        <dbReference type="ARBA" id="ARBA00007025"/>
    </source>
</evidence>
<keyword evidence="7" id="KW-0238">DNA-binding</keyword>
<evidence type="ECO:0000256" key="6">
    <source>
        <dbReference type="ARBA" id="ARBA00022840"/>
    </source>
</evidence>
<dbReference type="EMBL" id="JAAOZQ010000008">
    <property type="protein sequence ID" value="KAF7528871.1"/>
    <property type="molecule type" value="Genomic_DNA"/>
</dbReference>
<dbReference type="Pfam" id="PF00176">
    <property type="entry name" value="SNF2-rel_dom"/>
    <property type="match status" value="1"/>
</dbReference>
<keyword evidence="5" id="KW-0347">Helicase</keyword>
<feature type="domain" description="Helicase C-terminal" evidence="11">
    <location>
        <begin position="1123"/>
        <end position="1271"/>
    </location>
</feature>
<dbReference type="GO" id="GO:0016887">
    <property type="term" value="F:ATP hydrolysis activity"/>
    <property type="evidence" value="ECO:0007669"/>
    <property type="project" value="InterPro"/>
</dbReference>
<dbReference type="InterPro" id="IPR038718">
    <property type="entry name" value="SNF2-like_sf"/>
</dbReference>
<dbReference type="GO" id="GO:0004386">
    <property type="term" value="F:helicase activity"/>
    <property type="evidence" value="ECO:0007669"/>
    <property type="project" value="UniProtKB-KW"/>
</dbReference>
<evidence type="ECO:0000256" key="7">
    <source>
        <dbReference type="ARBA" id="ARBA00023125"/>
    </source>
</evidence>
<organism evidence="12 13">
    <name type="scientific">Penicillium crustosum</name>
    <name type="common">Blue mold fungus</name>
    <dbReference type="NCBI Taxonomy" id="36656"/>
    <lineage>
        <taxon>Eukaryota</taxon>
        <taxon>Fungi</taxon>
        <taxon>Dikarya</taxon>
        <taxon>Ascomycota</taxon>
        <taxon>Pezizomycotina</taxon>
        <taxon>Eurotiomycetes</taxon>
        <taxon>Eurotiomycetidae</taxon>
        <taxon>Eurotiales</taxon>
        <taxon>Aspergillaceae</taxon>
        <taxon>Penicillium</taxon>
    </lineage>
</organism>
<protein>
    <submittedName>
        <fullName evidence="12">Uncharacterized protein</fullName>
    </submittedName>
</protein>
<feature type="compositionally biased region" description="Basic and acidic residues" evidence="9">
    <location>
        <begin position="355"/>
        <end position="373"/>
    </location>
</feature>
<dbReference type="PROSITE" id="PS51192">
    <property type="entry name" value="HELICASE_ATP_BIND_1"/>
    <property type="match status" value="1"/>
</dbReference>
<feature type="region of interest" description="Disordered" evidence="9">
    <location>
        <begin position="309"/>
        <end position="401"/>
    </location>
</feature>
<evidence type="ECO:0000256" key="8">
    <source>
        <dbReference type="ARBA" id="ARBA00023242"/>
    </source>
</evidence>
<dbReference type="GO" id="GO:0003677">
    <property type="term" value="F:DNA binding"/>
    <property type="evidence" value="ECO:0007669"/>
    <property type="project" value="UniProtKB-KW"/>
</dbReference>
<evidence type="ECO:0000313" key="12">
    <source>
        <dbReference type="EMBL" id="KAF7528871.1"/>
    </source>
</evidence>
<reference evidence="12" key="1">
    <citation type="submission" date="2020-02" db="EMBL/GenBank/DDBJ databases">
        <authorList>
            <person name="Lichtner F.J."/>
        </authorList>
    </citation>
    <scope>NUCLEOTIDE SEQUENCE</scope>
    <source>
        <strain evidence="12">G10</strain>
    </source>
</reference>
<gene>
    <name evidence="12" type="ORF">PCG10_009585</name>
</gene>
<comment type="similarity">
    <text evidence="2">Belongs to the SNF2/RAD54 helicase family.</text>
</comment>
<sequence length="1355" mass="153387">MVSGPAFLRFDDHYVKELGIKAIAHRQYLMQAIEWLRRSSPKFQAQQQKGQQGPKALSSEDELSSELLLDIIDRNTSLDNPLKPTTPNDATNPNLLHNALSPAQTEGKKPRRMETTITQRPPLSSLLEPPSTHQKPAPNPTFGNEAFFDHLMETYPPNDADVLSLLGESSSEGEYDTETREEMEEDERQFRLDTSPDTSGTLGDAEFNEIVDEYINSRKSQFVEIRLPKEQPNGFQIWARGQKFPSMKSQISTRLVHLEKRFQALRKALAEAQHSSRSSLLQACACLDPTVIDICLDRWRLSVLEKASPPAKIARPPRNPRPKKPNVNSDGEETLSSDSDCIHDTEDENMSSDLDSVRDTGEMEDNESLKTSEDDFEEGEIAQDEKKPHPRAAYRSGPFHDYSSDEDLSHLFYKEENYEPPAAKRRRLEKDSVHQDSPTSPLMTMTILPFDRDVALPANEREADSHMETKTHLIDPMRPKIHESVDSASDDGSETDVHVFDDVSSMTWDTIEEGGNRIYVIAKALTGLPNSRINQLSKFLGTYMLPVYQELTREGLKNMSDDSSVMEGRDPEESHSIMLMTTLFVSWANVIRVPSGGFEPKQVKVTLSAVHEDNDEDGFPFFLDCLNDLVKEYEESSISPSRIQSDKTNIRIRRQRRRRKRAVARMTMNPAQKEGQERQKKQALLESRLGQGHVHKEITAVPVSFQEPIIYLDSHIAQHVKPHQISGIQFMFREIVENKREEGCLLAHTMGLGKSMQVISLLTTISAAAASQDPTVRNQIPDQFRKSKTLLLCPAALIQNWCNEFAMWSPENNKLGQIRPVLAKHSGSRRNKEIGAWNDAGGVLIISYQIFRKLVQNNTEQNEDQEQQSINENIKFWLLNSPNIVVADEAQNLRNQKSRIAEATSRFRTRKRIALSGTPLSNGVEDYYWLVEWVAHHYLGPFADFNDLFIKPIENGSHIESTRAEQREALQRQALFLRIIEPKVQRVDMSTLTDELPPKHEFCIYLELTELQKGVYNLFVDDLRLGKVQSVSTKLLSFLNLLQLCCIHPALFKTQLESRDVKRARDNQTCLSSDEIGTSLGVGIPAQENALSGLMSCELESLLNRVPDLLNPSLSSRVTILNEIVNQAIALGDKVLVFSSSILALNYLAEFMDKTQRNYCLIDGNVGPARRPERIRIFDNDPTTHVCFVSTHAGGIGFNIQTANRIVIFDFLFNPTWEEQAVGRAYRIGQKKPVYVYRMIAGGTFEEKLYRMNVFKNQLAYRMVDKKNPVRMGSKSQDPYLAHCTASSEKRSIEKSVLEADAGMINGILSSECAASIITIKLSGPHVDPGDILTTVERQTVEDELRVQRLRLDSR</sequence>
<proteinExistence type="inferred from homology"/>
<evidence type="ECO:0000259" key="11">
    <source>
        <dbReference type="PROSITE" id="PS51194"/>
    </source>
</evidence>
<dbReference type="InterPro" id="IPR049730">
    <property type="entry name" value="SNF2/RAD54-like_C"/>
</dbReference>
<keyword evidence="3" id="KW-0547">Nucleotide-binding</keyword>
<dbReference type="InterPro" id="IPR000330">
    <property type="entry name" value="SNF2_N"/>
</dbReference>
<accession>A0A9P5GQ62</accession>